<evidence type="ECO:0000256" key="9">
    <source>
        <dbReference type="ARBA" id="ARBA00023295"/>
    </source>
</evidence>
<evidence type="ECO:0000313" key="13">
    <source>
        <dbReference type="EMBL" id="KAK3399732.1"/>
    </source>
</evidence>
<dbReference type="PANTHER" id="PTHR11177:SF365">
    <property type="entry name" value="ENDOCHITINASE B"/>
    <property type="match status" value="1"/>
</dbReference>
<keyword evidence="10" id="KW-0624">Polysaccharide degradation</keyword>
<keyword evidence="8" id="KW-0119">Carbohydrate metabolism</keyword>
<dbReference type="InterPro" id="IPR017853">
    <property type="entry name" value="GH"/>
</dbReference>
<evidence type="ECO:0000256" key="11">
    <source>
        <dbReference type="RuleBase" id="RU000489"/>
    </source>
</evidence>
<evidence type="ECO:0000256" key="5">
    <source>
        <dbReference type="ARBA" id="ARBA00022525"/>
    </source>
</evidence>
<evidence type="ECO:0000256" key="2">
    <source>
        <dbReference type="ARBA" id="ARBA00004613"/>
    </source>
</evidence>
<evidence type="ECO:0000313" key="14">
    <source>
        <dbReference type="Proteomes" id="UP001281003"/>
    </source>
</evidence>
<dbReference type="InterPro" id="IPR050314">
    <property type="entry name" value="Glycosyl_Hydrlase_18"/>
</dbReference>
<dbReference type="SUPFAM" id="SSF51445">
    <property type="entry name" value="(Trans)glycosidases"/>
    <property type="match status" value="1"/>
</dbReference>
<dbReference type="Gene3D" id="3.20.20.80">
    <property type="entry name" value="Glycosidases"/>
    <property type="match status" value="1"/>
</dbReference>
<dbReference type="EC" id="3.2.1.14" evidence="4"/>
<name>A0AAE0PH44_SORBR</name>
<dbReference type="GO" id="GO:0008843">
    <property type="term" value="F:endochitinase activity"/>
    <property type="evidence" value="ECO:0007669"/>
    <property type="project" value="UniProtKB-EC"/>
</dbReference>
<dbReference type="InterPro" id="IPR001223">
    <property type="entry name" value="Glyco_hydro18_cat"/>
</dbReference>
<dbReference type="PANTHER" id="PTHR11177">
    <property type="entry name" value="CHITINASE"/>
    <property type="match status" value="1"/>
</dbReference>
<accession>A0AAE0PH44</accession>
<comment type="catalytic activity">
    <reaction evidence="1">
        <text>Random endo-hydrolysis of N-acetyl-beta-D-glucosaminide (1-&gt;4)-beta-linkages in chitin and chitodextrins.</text>
        <dbReference type="EC" id="3.2.1.14"/>
    </reaction>
</comment>
<dbReference type="FunFam" id="3.10.50.10:FF:000005">
    <property type="entry name" value="Endochitinase B1"/>
    <property type="match status" value="1"/>
</dbReference>
<gene>
    <name evidence="13" type="ORF">B0T20DRAFT_349113</name>
</gene>
<dbReference type="Gene3D" id="3.10.50.10">
    <property type="match status" value="1"/>
</dbReference>
<evidence type="ECO:0000256" key="6">
    <source>
        <dbReference type="ARBA" id="ARBA00022801"/>
    </source>
</evidence>
<protein>
    <recommendedName>
        <fullName evidence="4">chitinase</fullName>
        <ecNumber evidence="4">3.2.1.14</ecNumber>
    </recommendedName>
</protein>
<dbReference type="Pfam" id="PF00704">
    <property type="entry name" value="Glyco_hydro_18"/>
    <property type="match status" value="1"/>
</dbReference>
<comment type="similarity">
    <text evidence="3">Belongs to the glycosyl hydrolase 18 family. Chitinase class V subfamily.</text>
</comment>
<evidence type="ECO:0000256" key="10">
    <source>
        <dbReference type="ARBA" id="ARBA00023326"/>
    </source>
</evidence>
<dbReference type="GO" id="GO:0008061">
    <property type="term" value="F:chitin binding"/>
    <property type="evidence" value="ECO:0007669"/>
    <property type="project" value="InterPro"/>
</dbReference>
<keyword evidence="9 11" id="KW-0326">Glycosidase</keyword>
<dbReference type="SMART" id="SM00636">
    <property type="entry name" value="Glyco_18"/>
    <property type="match status" value="1"/>
</dbReference>
<evidence type="ECO:0000256" key="7">
    <source>
        <dbReference type="ARBA" id="ARBA00023024"/>
    </source>
</evidence>
<keyword evidence="7" id="KW-0146">Chitin degradation</keyword>
<dbReference type="SUPFAM" id="SSF54556">
    <property type="entry name" value="Chitinase insertion domain"/>
    <property type="match status" value="1"/>
</dbReference>
<keyword evidence="6 11" id="KW-0378">Hydrolase</keyword>
<evidence type="ECO:0000256" key="4">
    <source>
        <dbReference type="ARBA" id="ARBA00012729"/>
    </source>
</evidence>
<keyword evidence="14" id="KW-1185">Reference proteome</keyword>
<organism evidence="13 14">
    <name type="scientific">Sordaria brevicollis</name>
    <dbReference type="NCBI Taxonomy" id="83679"/>
    <lineage>
        <taxon>Eukaryota</taxon>
        <taxon>Fungi</taxon>
        <taxon>Dikarya</taxon>
        <taxon>Ascomycota</taxon>
        <taxon>Pezizomycotina</taxon>
        <taxon>Sordariomycetes</taxon>
        <taxon>Sordariomycetidae</taxon>
        <taxon>Sordariales</taxon>
        <taxon>Sordariaceae</taxon>
        <taxon>Sordaria</taxon>
    </lineage>
</organism>
<comment type="caution">
    <text evidence="13">The sequence shown here is derived from an EMBL/GenBank/DDBJ whole genome shotgun (WGS) entry which is preliminary data.</text>
</comment>
<comment type="subcellular location">
    <subcellularLocation>
        <location evidence="2">Secreted</location>
    </subcellularLocation>
</comment>
<proteinExistence type="inferred from homology"/>
<dbReference type="GO" id="GO:0006032">
    <property type="term" value="P:chitin catabolic process"/>
    <property type="evidence" value="ECO:0007669"/>
    <property type="project" value="UniProtKB-KW"/>
</dbReference>
<evidence type="ECO:0000259" key="12">
    <source>
        <dbReference type="PROSITE" id="PS51910"/>
    </source>
</evidence>
<dbReference type="InterPro" id="IPR001579">
    <property type="entry name" value="Glyco_hydro_18_chit_AS"/>
</dbReference>
<dbReference type="PROSITE" id="PS51910">
    <property type="entry name" value="GH18_2"/>
    <property type="match status" value="1"/>
</dbReference>
<dbReference type="InterPro" id="IPR029070">
    <property type="entry name" value="Chitinase_insertion_sf"/>
</dbReference>
<evidence type="ECO:0000256" key="8">
    <source>
        <dbReference type="ARBA" id="ARBA00023277"/>
    </source>
</evidence>
<dbReference type="EMBL" id="JAUTDP010000004">
    <property type="protein sequence ID" value="KAK3399732.1"/>
    <property type="molecule type" value="Genomic_DNA"/>
</dbReference>
<evidence type="ECO:0000256" key="3">
    <source>
        <dbReference type="ARBA" id="ARBA00008682"/>
    </source>
</evidence>
<feature type="domain" description="GH18" evidence="12">
    <location>
        <begin position="1"/>
        <end position="315"/>
    </location>
</feature>
<dbReference type="GO" id="GO:0000272">
    <property type="term" value="P:polysaccharide catabolic process"/>
    <property type="evidence" value="ECO:0007669"/>
    <property type="project" value="UniProtKB-KW"/>
</dbReference>
<dbReference type="InterPro" id="IPR011583">
    <property type="entry name" value="Chitinase_II/V-like_cat"/>
</dbReference>
<keyword evidence="5" id="KW-0964">Secreted</keyword>
<sequence>AWNDVGNNTYGCIKQLFLLKKANRHLRVLLSIGGWEYSKSPNFGTAASTPTSRAQFARSSIALMKDWGFDGIDVDWEYPASDTEAQNFLLLLKEIRSQLDAYAAANNPGYRFLLTIAAPAGPERYNVLQPYLKGIGETLDFINLMAYDFAGSWSTAAGHQANLFVNSSNPESTPYSTDRAVTDYIAAGVPSSKIVLGMPIYGRAFLATAGPGTPFTGVGVIDEPRSWEAGVWDYKALPKPGAKVITDEKVGASWSYDPVTKEMISFDSPDMVKRKVAYIKEKGLGGGMFWEASADKKAESGESLIAITREGLGTLEGGENLLSYPGSVYDNLRGGM</sequence>
<feature type="non-terminal residue" evidence="13">
    <location>
        <position position="1"/>
    </location>
</feature>
<evidence type="ECO:0000256" key="1">
    <source>
        <dbReference type="ARBA" id="ARBA00000822"/>
    </source>
</evidence>
<reference evidence="13" key="1">
    <citation type="journal article" date="2023" name="Mol. Phylogenet. Evol.">
        <title>Genome-scale phylogeny and comparative genomics of the fungal order Sordariales.</title>
        <authorList>
            <person name="Hensen N."/>
            <person name="Bonometti L."/>
            <person name="Westerberg I."/>
            <person name="Brannstrom I.O."/>
            <person name="Guillou S."/>
            <person name="Cros-Aarteil S."/>
            <person name="Calhoun S."/>
            <person name="Haridas S."/>
            <person name="Kuo A."/>
            <person name="Mondo S."/>
            <person name="Pangilinan J."/>
            <person name="Riley R."/>
            <person name="LaButti K."/>
            <person name="Andreopoulos B."/>
            <person name="Lipzen A."/>
            <person name="Chen C."/>
            <person name="Yan M."/>
            <person name="Daum C."/>
            <person name="Ng V."/>
            <person name="Clum A."/>
            <person name="Steindorff A."/>
            <person name="Ohm R.A."/>
            <person name="Martin F."/>
            <person name="Silar P."/>
            <person name="Natvig D.O."/>
            <person name="Lalanne C."/>
            <person name="Gautier V."/>
            <person name="Ament-Velasquez S.L."/>
            <person name="Kruys A."/>
            <person name="Hutchinson M.I."/>
            <person name="Powell A.J."/>
            <person name="Barry K."/>
            <person name="Miller A.N."/>
            <person name="Grigoriev I.V."/>
            <person name="Debuchy R."/>
            <person name="Gladieux P."/>
            <person name="Hiltunen Thoren M."/>
            <person name="Johannesson H."/>
        </authorList>
    </citation>
    <scope>NUCLEOTIDE SEQUENCE</scope>
    <source>
        <strain evidence="13">FGSC 1904</strain>
    </source>
</reference>
<dbReference type="GO" id="GO:0005576">
    <property type="term" value="C:extracellular region"/>
    <property type="evidence" value="ECO:0007669"/>
    <property type="project" value="UniProtKB-SubCell"/>
</dbReference>
<reference evidence="13" key="2">
    <citation type="submission" date="2023-07" db="EMBL/GenBank/DDBJ databases">
        <authorList>
            <consortium name="Lawrence Berkeley National Laboratory"/>
            <person name="Haridas S."/>
            <person name="Hensen N."/>
            <person name="Bonometti L."/>
            <person name="Westerberg I."/>
            <person name="Brannstrom I.O."/>
            <person name="Guillou S."/>
            <person name="Cros-Aarteil S."/>
            <person name="Calhoun S."/>
            <person name="Kuo A."/>
            <person name="Mondo S."/>
            <person name="Pangilinan J."/>
            <person name="Riley R."/>
            <person name="LaButti K."/>
            <person name="Andreopoulos B."/>
            <person name="Lipzen A."/>
            <person name="Chen C."/>
            <person name="Yanf M."/>
            <person name="Daum C."/>
            <person name="Ng V."/>
            <person name="Clum A."/>
            <person name="Steindorff A."/>
            <person name="Ohm R."/>
            <person name="Martin F."/>
            <person name="Silar P."/>
            <person name="Natvig D."/>
            <person name="Lalanne C."/>
            <person name="Gautier V."/>
            <person name="Ament-velasquez S.L."/>
            <person name="Kruys A."/>
            <person name="Hutchinson M.I."/>
            <person name="Powell A.J."/>
            <person name="Barry K."/>
            <person name="Miller A.N."/>
            <person name="Grigoriev I.V."/>
            <person name="Debuchy R."/>
            <person name="Gladieux P."/>
            <person name="Thoren M.H."/>
            <person name="Johannesson H."/>
        </authorList>
    </citation>
    <scope>NUCLEOTIDE SEQUENCE</scope>
    <source>
        <strain evidence="13">FGSC 1904</strain>
    </source>
</reference>
<dbReference type="PROSITE" id="PS01095">
    <property type="entry name" value="GH18_1"/>
    <property type="match status" value="1"/>
</dbReference>
<dbReference type="CDD" id="cd06548">
    <property type="entry name" value="GH18_chitinase"/>
    <property type="match status" value="1"/>
</dbReference>
<dbReference type="Proteomes" id="UP001281003">
    <property type="component" value="Unassembled WGS sequence"/>
</dbReference>
<dbReference type="AlphaFoldDB" id="A0AAE0PH44"/>